<dbReference type="PANTHER" id="PTHR39650:SF1">
    <property type="entry name" value="CDP-ARCHAEOL SYNTHASE"/>
    <property type="match status" value="1"/>
</dbReference>
<feature type="transmembrane region" description="Helical" evidence="1">
    <location>
        <begin position="134"/>
        <end position="153"/>
    </location>
</feature>
<dbReference type="RefSeq" id="WP_128945055.1">
    <property type="nucleotide sequence ID" value="NZ_LBJM01000045.1"/>
</dbReference>
<gene>
    <name evidence="2" type="ORF">XH94_15485</name>
</gene>
<evidence type="ECO:0008006" key="4">
    <source>
        <dbReference type="Google" id="ProtNLM"/>
    </source>
</evidence>
<keyword evidence="1" id="KW-0812">Transmembrane</keyword>
<comment type="caution">
    <text evidence="2">The sequence shown here is derived from an EMBL/GenBank/DDBJ whole genome shotgun (WGS) entry which is preliminary data.</text>
</comment>
<dbReference type="Pfam" id="PF01864">
    <property type="entry name" value="CarS-like"/>
    <property type="match status" value="1"/>
</dbReference>
<protein>
    <recommendedName>
        <fullName evidence="4">CDP-archaeol synthase</fullName>
    </recommendedName>
</protein>
<evidence type="ECO:0000256" key="1">
    <source>
        <dbReference type="SAM" id="Phobius"/>
    </source>
</evidence>
<evidence type="ECO:0000313" key="2">
    <source>
        <dbReference type="EMBL" id="RXH40135.1"/>
    </source>
</evidence>
<name>A0A4Q0SK90_9BRAD</name>
<dbReference type="InterPro" id="IPR032690">
    <property type="entry name" value="CarS"/>
</dbReference>
<organism evidence="2 3">
    <name type="scientific">Bradyrhizobium zhanjiangense</name>
    <dbReference type="NCBI Taxonomy" id="1325107"/>
    <lineage>
        <taxon>Bacteria</taxon>
        <taxon>Pseudomonadati</taxon>
        <taxon>Pseudomonadota</taxon>
        <taxon>Alphaproteobacteria</taxon>
        <taxon>Hyphomicrobiales</taxon>
        <taxon>Nitrobacteraceae</taxon>
        <taxon>Bradyrhizobium</taxon>
    </lineage>
</organism>
<sequence length="162" mass="17306">MQLVHILQLLVLMTLANGTPIVAKKIFGSRFSFPLDAGTTFFDGRPLFGPSKTIRGILISFLVTTASAPLIGLDLTIGAIVAVAAMAGDLFSSFVKRRLNSPPSSQALGLDQIPESVFPMLACRGALSLTIADVALGVGIFFIGAVILSRFLFRVHLRDEPY</sequence>
<dbReference type="AlphaFoldDB" id="A0A4Q0SK90"/>
<reference evidence="2 3" key="1">
    <citation type="submission" date="2015-04" db="EMBL/GenBank/DDBJ databases">
        <title>Comparative genomics of rhizobia nodulating Arachis hypogaea in China.</title>
        <authorList>
            <person name="Li Y."/>
        </authorList>
    </citation>
    <scope>NUCLEOTIDE SEQUENCE [LARGE SCALE GENOMIC DNA]</scope>
    <source>
        <strain evidence="2 3">CCBAU 51787</strain>
    </source>
</reference>
<dbReference type="EMBL" id="LBJM01000045">
    <property type="protein sequence ID" value="RXH40135.1"/>
    <property type="molecule type" value="Genomic_DNA"/>
</dbReference>
<keyword evidence="1" id="KW-1133">Transmembrane helix</keyword>
<proteinExistence type="predicted"/>
<dbReference type="Proteomes" id="UP000290565">
    <property type="component" value="Unassembled WGS sequence"/>
</dbReference>
<dbReference type="PANTHER" id="PTHR39650">
    <property type="entry name" value="CDP-ARCHAEOL SYNTHASE"/>
    <property type="match status" value="1"/>
</dbReference>
<feature type="transmembrane region" description="Helical" evidence="1">
    <location>
        <begin position="57"/>
        <end position="88"/>
    </location>
</feature>
<evidence type="ECO:0000313" key="3">
    <source>
        <dbReference type="Proteomes" id="UP000290565"/>
    </source>
</evidence>
<accession>A0A4Q0SK90</accession>
<keyword evidence="1" id="KW-0472">Membrane</keyword>